<protein>
    <submittedName>
        <fullName evidence="2">Uncharacterized protein</fullName>
    </submittedName>
</protein>
<keyword evidence="3" id="KW-1185">Reference proteome</keyword>
<sequence>MSAVVAILAAIAAAATAWFAGVRRLLNRSKQVARAVIVDPEEHTTIDADGAVRSVQAADLTAPIDLLDEIWKPEHLERLARTYWRFLSRCTLGLIRILYREDGRDVVLLTRPFVLLSFHAPEYEMRADRGIVRWRIARGLLVSRVGHNADGYLEIDVTRKPGETPDVGLVHVEVEVANFYPSLASGIATWFYTNTQSRIHVIVTHGFLRSLARGDLAESRVGSLRTIDEVPDPQPARRAQEPAAP</sequence>
<organism evidence="2 3">
    <name type="scientific">Svornostia abyssi</name>
    <dbReference type="NCBI Taxonomy" id="2898438"/>
    <lineage>
        <taxon>Bacteria</taxon>
        <taxon>Bacillati</taxon>
        <taxon>Actinomycetota</taxon>
        <taxon>Thermoleophilia</taxon>
        <taxon>Solirubrobacterales</taxon>
        <taxon>Baekduiaceae</taxon>
        <taxon>Svornostia</taxon>
    </lineage>
</organism>
<evidence type="ECO:0000313" key="2">
    <source>
        <dbReference type="EMBL" id="UUY06087.1"/>
    </source>
</evidence>
<evidence type="ECO:0000256" key="1">
    <source>
        <dbReference type="SAM" id="MobiDB-lite"/>
    </source>
</evidence>
<dbReference type="RefSeq" id="WP_353866516.1">
    <property type="nucleotide sequence ID" value="NZ_CP088295.1"/>
</dbReference>
<accession>A0ABY5PNC8</accession>
<feature type="region of interest" description="Disordered" evidence="1">
    <location>
        <begin position="224"/>
        <end position="245"/>
    </location>
</feature>
<proteinExistence type="predicted"/>
<reference evidence="3" key="1">
    <citation type="submission" date="2021-11" db="EMBL/GenBank/DDBJ databases">
        <title>Cultivation dependent microbiological survey of springs from the worlds oldest radium mine currently devoted to the extraction of radon-saturated water.</title>
        <authorList>
            <person name="Kapinusova G."/>
            <person name="Smrhova T."/>
            <person name="Strejcek M."/>
            <person name="Suman J."/>
            <person name="Jani K."/>
            <person name="Pajer P."/>
            <person name="Uhlik O."/>
        </authorList>
    </citation>
    <scope>NUCLEOTIDE SEQUENCE [LARGE SCALE GENOMIC DNA]</scope>
    <source>
        <strain evidence="3">J379</strain>
    </source>
</reference>
<dbReference type="Proteomes" id="UP001058860">
    <property type="component" value="Chromosome"/>
</dbReference>
<dbReference type="EMBL" id="CP088295">
    <property type="protein sequence ID" value="UUY06087.1"/>
    <property type="molecule type" value="Genomic_DNA"/>
</dbReference>
<name>A0ABY5PNC8_9ACTN</name>
<gene>
    <name evidence="2" type="ORF">LRS13_11400</name>
</gene>
<evidence type="ECO:0000313" key="3">
    <source>
        <dbReference type="Proteomes" id="UP001058860"/>
    </source>
</evidence>